<evidence type="ECO:0000313" key="1">
    <source>
        <dbReference type="EMBL" id="TYG41249.1"/>
    </source>
</evidence>
<proteinExistence type="predicted"/>
<organism evidence="1 2">
    <name type="scientific">Gossypium darwinii</name>
    <name type="common">Darwin's cotton</name>
    <name type="synonym">Gossypium barbadense var. darwinii</name>
    <dbReference type="NCBI Taxonomy" id="34276"/>
    <lineage>
        <taxon>Eukaryota</taxon>
        <taxon>Viridiplantae</taxon>
        <taxon>Streptophyta</taxon>
        <taxon>Embryophyta</taxon>
        <taxon>Tracheophyta</taxon>
        <taxon>Spermatophyta</taxon>
        <taxon>Magnoliopsida</taxon>
        <taxon>eudicotyledons</taxon>
        <taxon>Gunneridae</taxon>
        <taxon>Pentapetalae</taxon>
        <taxon>rosids</taxon>
        <taxon>malvids</taxon>
        <taxon>Malvales</taxon>
        <taxon>Malvaceae</taxon>
        <taxon>Malvoideae</taxon>
        <taxon>Gossypium</taxon>
    </lineage>
</organism>
<name>A0A5D2A9Z5_GOSDA</name>
<gene>
    <name evidence="1" type="ORF">ES288_D12G161000v1</name>
</gene>
<evidence type="ECO:0000313" key="2">
    <source>
        <dbReference type="Proteomes" id="UP000323506"/>
    </source>
</evidence>
<dbReference type="AlphaFoldDB" id="A0A5D2A9Z5"/>
<dbReference type="EMBL" id="CM017712">
    <property type="protein sequence ID" value="TYG41249.1"/>
    <property type="molecule type" value="Genomic_DNA"/>
</dbReference>
<reference evidence="1 2" key="1">
    <citation type="submission" date="2019-06" db="EMBL/GenBank/DDBJ databases">
        <title>WGS assembly of Gossypium darwinii.</title>
        <authorList>
            <person name="Chen Z.J."/>
            <person name="Sreedasyam A."/>
            <person name="Ando A."/>
            <person name="Song Q."/>
            <person name="De L."/>
            <person name="Hulse-Kemp A."/>
            <person name="Ding M."/>
            <person name="Ye W."/>
            <person name="Kirkbride R."/>
            <person name="Jenkins J."/>
            <person name="Plott C."/>
            <person name="Lovell J."/>
            <person name="Lin Y.-M."/>
            <person name="Vaughn R."/>
            <person name="Liu B."/>
            <person name="Li W."/>
            <person name="Simpson S."/>
            <person name="Scheffler B."/>
            <person name="Saski C."/>
            <person name="Grover C."/>
            <person name="Hu G."/>
            <person name="Conover J."/>
            <person name="Carlson J."/>
            <person name="Shu S."/>
            <person name="Boston L."/>
            <person name="Williams M."/>
            <person name="Peterson D."/>
            <person name="Mcgee K."/>
            <person name="Jones D."/>
            <person name="Wendel J."/>
            <person name="Stelly D."/>
            <person name="Grimwood J."/>
            <person name="Schmutz J."/>
        </authorList>
    </citation>
    <scope>NUCLEOTIDE SEQUENCE [LARGE SCALE GENOMIC DNA]</scope>
    <source>
        <strain evidence="1">1808015.09</strain>
    </source>
</reference>
<protein>
    <submittedName>
        <fullName evidence="1">Uncharacterized protein</fullName>
    </submittedName>
</protein>
<dbReference type="Proteomes" id="UP000323506">
    <property type="component" value="Chromosome D12"/>
</dbReference>
<keyword evidence="2" id="KW-1185">Reference proteome</keyword>
<sequence>MSLLESSSNLYALLTENSPENSPFHTNRSACSTIAKGIHRILSMFISEKASKHPPQH</sequence>
<accession>A0A5D2A9Z5</accession>